<keyword evidence="2" id="KW-0812">Transmembrane</keyword>
<sequence length="84" mass="9697">MYVSTNPHRRRKEPLMIGQIFAALGLVMFYIITGFGPGIIAGFLLANSIGGRDFERQHHRIEKAARQAGEHNAQWNPEHERWQR</sequence>
<feature type="region of interest" description="Disordered" evidence="1">
    <location>
        <begin position="64"/>
        <end position="84"/>
    </location>
</feature>
<keyword evidence="2" id="KW-0472">Membrane</keyword>
<feature type="transmembrane region" description="Helical" evidence="2">
    <location>
        <begin position="20"/>
        <end position="46"/>
    </location>
</feature>
<comment type="caution">
    <text evidence="3">The sequence shown here is derived from an EMBL/GenBank/DDBJ whole genome shotgun (WGS) entry which is preliminary data.</text>
</comment>
<evidence type="ECO:0000256" key="1">
    <source>
        <dbReference type="SAM" id="MobiDB-lite"/>
    </source>
</evidence>
<protein>
    <submittedName>
        <fullName evidence="3">Uncharacterized protein</fullName>
    </submittedName>
</protein>
<evidence type="ECO:0000313" key="4">
    <source>
        <dbReference type="Proteomes" id="UP000230731"/>
    </source>
</evidence>
<dbReference type="EMBL" id="PEZP01000004">
    <property type="protein sequence ID" value="PIT98488.1"/>
    <property type="molecule type" value="Genomic_DNA"/>
</dbReference>
<evidence type="ECO:0000256" key="2">
    <source>
        <dbReference type="SAM" id="Phobius"/>
    </source>
</evidence>
<reference evidence="4" key="1">
    <citation type="submission" date="2017-09" db="EMBL/GenBank/DDBJ databases">
        <title>Depth-based differentiation of microbial function through sediment-hosted aquifers and enrichment of novel symbionts in the deep terrestrial subsurface.</title>
        <authorList>
            <person name="Probst A.J."/>
            <person name="Ladd B."/>
            <person name="Jarett J.K."/>
            <person name="Geller-Mcgrath D.E."/>
            <person name="Sieber C.M.K."/>
            <person name="Emerson J.B."/>
            <person name="Anantharaman K."/>
            <person name="Thomas B.C."/>
            <person name="Malmstrom R."/>
            <person name="Stieglmeier M."/>
            <person name="Klingl A."/>
            <person name="Woyke T."/>
            <person name="Ryan C.M."/>
            <person name="Banfield J.F."/>
        </authorList>
    </citation>
    <scope>NUCLEOTIDE SEQUENCE [LARGE SCALE GENOMIC DNA]</scope>
</reference>
<dbReference type="AlphaFoldDB" id="A0A2M6X0F7"/>
<dbReference type="Proteomes" id="UP000230731">
    <property type="component" value="Unassembled WGS sequence"/>
</dbReference>
<organism evidence="3 4">
    <name type="scientific">Candidatus Andersenbacteria bacterium CG10_big_fil_rev_8_21_14_0_10_54_11</name>
    <dbReference type="NCBI Taxonomy" id="1974485"/>
    <lineage>
        <taxon>Bacteria</taxon>
        <taxon>Candidatus Anderseniibacteriota</taxon>
    </lineage>
</organism>
<name>A0A2M6X0F7_9BACT</name>
<evidence type="ECO:0000313" key="3">
    <source>
        <dbReference type="EMBL" id="PIT98488.1"/>
    </source>
</evidence>
<gene>
    <name evidence="3" type="ORF">COT71_00365</name>
</gene>
<proteinExistence type="predicted"/>
<accession>A0A2M6X0F7</accession>
<keyword evidence="2" id="KW-1133">Transmembrane helix</keyword>